<dbReference type="GO" id="GO:0003677">
    <property type="term" value="F:DNA binding"/>
    <property type="evidence" value="ECO:0007669"/>
    <property type="project" value="InterPro"/>
</dbReference>
<dbReference type="SMART" id="SM00906">
    <property type="entry name" value="Fungal_trans"/>
    <property type="match status" value="1"/>
</dbReference>
<feature type="compositionally biased region" description="Acidic residues" evidence="3">
    <location>
        <begin position="564"/>
        <end position="573"/>
    </location>
</feature>
<feature type="region of interest" description="Disordered" evidence="3">
    <location>
        <begin position="66"/>
        <end position="99"/>
    </location>
</feature>
<dbReference type="Proteomes" id="UP000799757">
    <property type="component" value="Unassembled WGS sequence"/>
</dbReference>
<dbReference type="AlphaFoldDB" id="A0A6A6X705"/>
<evidence type="ECO:0000313" key="5">
    <source>
        <dbReference type="EMBL" id="KAF2792112.1"/>
    </source>
</evidence>
<sequence length="583" mass="64835">MSNSPLQQPRTRITKTQACDACKRRKIKCDRERPCDRCLEAASICTYNTVPLRKGPRVRTARILSTLRAASTPQPHSPKGEDGQGNGSDASTCTYTTDSPSSLDRCSYSPGNKRLYPSSMAMEEAPLPDGKTVHRSYEDATLTHHRVRGRIASTILIAHIRVFLKHLFPIMPVFQPDTVLQDCNDPESLSEQQYAFLAAMCAVARIQLNLDYPDFTAPPQYSSGPGYLPTSMTGELFIAEVMRMRQEFDILDYPDCTTLLTSFFLFAAYGNLKKPQHALFYLHQAISFAFMLGLHDENAYAGLPHTEAEQRRRIYWLLFITERAYSLQLAKPVLLSPSIRKPEVFSSSNPLVSYGFSNLIHLFEKLNPLLYKHNPTSSDSGYQEQSIMDIYNDISAFQPSLDEVLETQKVDILVTRNWLRIVLLGIVANTHNRSTDPGTARLDPNSSSALVSCAKSIMETISSALPSSVAAHGIGMEQKLYDTAASIVKRLSSLPSSAVEIMAGSMVNPKDLIWEYIRVLSDIRGNTSYLLPELVQHSESLLGLTSPLQPPILFSAPFFGQESLDGENSEEEPALSAVTQHID</sequence>
<dbReference type="PANTHER" id="PTHR31668:SF19">
    <property type="entry name" value="ZN(2)-C6 FUNGAL-TYPE DOMAIN-CONTAINING PROTEIN-RELATED"/>
    <property type="match status" value="1"/>
</dbReference>
<keyword evidence="1" id="KW-0479">Metal-binding</keyword>
<organism evidence="5 6">
    <name type="scientific">Melanomma pulvis-pyrius CBS 109.77</name>
    <dbReference type="NCBI Taxonomy" id="1314802"/>
    <lineage>
        <taxon>Eukaryota</taxon>
        <taxon>Fungi</taxon>
        <taxon>Dikarya</taxon>
        <taxon>Ascomycota</taxon>
        <taxon>Pezizomycotina</taxon>
        <taxon>Dothideomycetes</taxon>
        <taxon>Pleosporomycetidae</taxon>
        <taxon>Pleosporales</taxon>
        <taxon>Melanommataceae</taxon>
        <taxon>Melanomma</taxon>
    </lineage>
</organism>
<evidence type="ECO:0000313" key="6">
    <source>
        <dbReference type="Proteomes" id="UP000799757"/>
    </source>
</evidence>
<evidence type="ECO:0000256" key="3">
    <source>
        <dbReference type="SAM" id="MobiDB-lite"/>
    </source>
</evidence>
<dbReference type="InterPro" id="IPR036864">
    <property type="entry name" value="Zn2-C6_fun-type_DNA-bd_sf"/>
</dbReference>
<dbReference type="OrthoDB" id="4132249at2759"/>
<feature type="domain" description="Zn(2)-C6 fungal-type" evidence="4">
    <location>
        <begin position="18"/>
        <end position="47"/>
    </location>
</feature>
<dbReference type="GO" id="GO:0008270">
    <property type="term" value="F:zinc ion binding"/>
    <property type="evidence" value="ECO:0007669"/>
    <property type="project" value="InterPro"/>
</dbReference>
<dbReference type="SMART" id="SM00066">
    <property type="entry name" value="GAL4"/>
    <property type="match status" value="1"/>
</dbReference>
<dbReference type="EMBL" id="MU001985">
    <property type="protein sequence ID" value="KAF2792112.1"/>
    <property type="molecule type" value="Genomic_DNA"/>
</dbReference>
<evidence type="ECO:0000256" key="2">
    <source>
        <dbReference type="ARBA" id="ARBA00023242"/>
    </source>
</evidence>
<evidence type="ECO:0000259" key="4">
    <source>
        <dbReference type="PROSITE" id="PS50048"/>
    </source>
</evidence>
<dbReference type="PROSITE" id="PS50048">
    <property type="entry name" value="ZN2_CY6_FUNGAL_2"/>
    <property type="match status" value="1"/>
</dbReference>
<dbReference type="CDD" id="cd00067">
    <property type="entry name" value="GAL4"/>
    <property type="match status" value="1"/>
</dbReference>
<reference evidence="5" key="1">
    <citation type="journal article" date="2020" name="Stud. Mycol.">
        <title>101 Dothideomycetes genomes: a test case for predicting lifestyles and emergence of pathogens.</title>
        <authorList>
            <person name="Haridas S."/>
            <person name="Albert R."/>
            <person name="Binder M."/>
            <person name="Bloem J."/>
            <person name="Labutti K."/>
            <person name="Salamov A."/>
            <person name="Andreopoulos B."/>
            <person name="Baker S."/>
            <person name="Barry K."/>
            <person name="Bills G."/>
            <person name="Bluhm B."/>
            <person name="Cannon C."/>
            <person name="Castanera R."/>
            <person name="Culley D."/>
            <person name="Daum C."/>
            <person name="Ezra D."/>
            <person name="Gonzalez J."/>
            <person name="Henrissat B."/>
            <person name="Kuo A."/>
            <person name="Liang C."/>
            <person name="Lipzen A."/>
            <person name="Lutzoni F."/>
            <person name="Magnuson J."/>
            <person name="Mondo S."/>
            <person name="Nolan M."/>
            <person name="Ohm R."/>
            <person name="Pangilinan J."/>
            <person name="Park H.-J."/>
            <person name="Ramirez L."/>
            <person name="Alfaro M."/>
            <person name="Sun H."/>
            <person name="Tritt A."/>
            <person name="Yoshinaga Y."/>
            <person name="Zwiers L.-H."/>
            <person name="Turgeon B."/>
            <person name="Goodwin S."/>
            <person name="Spatafora J."/>
            <person name="Crous P."/>
            <person name="Grigoriev I."/>
        </authorList>
    </citation>
    <scope>NUCLEOTIDE SEQUENCE</scope>
    <source>
        <strain evidence="5">CBS 109.77</strain>
    </source>
</reference>
<keyword evidence="2" id="KW-0539">Nucleus</keyword>
<proteinExistence type="predicted"/>
<protein>
    <recommendedName>
        <fullName evidence="4">Zn(2)-C6 fungal-type domain-containing protein</fullName>
    </recommendedName>
</protein>
<feature type="compositionally biased region" description="Polar residues" evidence="3">
    <location>
        <begin position="87"/>
        <end position="99"/>
    </location>
</feature>
<dbReference type="GO" id="GO:0000981">
    <property type="term" value="F:DNA-binding transcription factor activity, RNA polymerase II-specific"/>
    <property type="evidence" value="ECO:0007669"/>
    <property type="project" value="InterPro"/>
</dbReference>
<dbReference type="PANTHER" id="PTHR31668">
    <property type="entry name" value="GLUCOSE TRANSPORT TRANSCRIPTION REGULATOR RGT1-RELATED-RELATED"/>
    <property type="match status" value="1"/>
</dbReference>
<accession>A0A6A6X705</accession>
<gene>
    <name evidence="5" type="ORF">K505DRAFT_308240</name>
</gene>
<dbReference type="Pfam" id="PF04082">
    <property type="entry name" value="Fungal_trans"/>
    <property type="match status" value="1"/>
</dbReference>
<dbReference type="GO" id="GO:0006351">
    <property type="term" value="P:DNA-templated transcription"/>
    <property type="evidence" value="ECO:0007669"/>
    <property type="project" value="InterPro"/>
</dbReference>
<name>A0A6A6X705_9PLEO</name>
<dbReference type="InterPro" id="IPR007219">
    <property type="entry name" value="XnlR_reg_dom"/>
</dbReference>
<dbReference type="PROSITE" id="PS00463">
    <property type="entry name" value="ZN2_CY6_FUNGAL_1"/>
    <property type="match status" value="1"/>
</dbReference>
<dbReference type="CDD" id="cd12148">
    <property type="entry name" value="fungal_TF_MHR"/>
    <property type="match status" value="1"/>
</dbReference>
<dbReference type="Gene3D" id="4.10.240.10">
    <property type="entry name" value="Zn(2)-C6 fungal-type DNA-binding domain"/>
    <property type="match status" value="1"/>
</dbReference>
<keyword evidence="6" id="KW-1185">Reference proteome</keyword>
<dbReference type="SUPFAM" id="SSF57701">
    <property type="entry name" value="Zn2/Cys6 DNA-binding domain"/>
    <property type="match status" value="1"/>
</dbReference>
<dbReference type="InterPro" id="IPR050797">
    <property type="entry name" value="Carb_Metab_Trans_Reg"/>
</dbReference>
<evidence type="ECO:0000256" key="1">
    <source>
        <dbReference type="ARBA" id="ARBA00022723"/>
    </source>
</evidence>
<dbReference type="Pfam" id="PF00172">
    <property type="entry name" value="Zn_clus"/>
    <property type="match status" value="1"/>
</dbReference>
<feature type="region of interest" description="Disordered" evidence="3">
    <location>
        <begin position="563"/>
        <end position="583"/>
    </location>
</feature>
<dbReference type="InterPro" id="IPR001138">
    <property type="entry name" value="Zn2Cys6_DnaBD"/>
</dbReference>